<feature type="transmembrane region" description="Helical" evidence="1">
    <location>
        <begin position="12"/>
        <end position="35"/>
    </location>
</feature>
<name>A0A6J4U394_9ACTN</name>
<protein>
    <submittedName>
        <fullName evidence="2">Uncharacterized protein</fullName>
    </submittedName>
</protein>
<evidence type="ECO:0000313" key="2">
    <source>
        <dbReference type="EMBL" id="CAA9539499.1"/>
    </source>
</evidence>
<proteinExistence type="predicted"/>
<feature type="non-terminal residue" evidence="2">
    <location>
        <position position="115"/>
    </location>
</feature>
<evidence type="ECO:0000256" key="1">
    <source>
        <dbReference type="SAM" id="Phobius"/>
    </source>
</evidence>
<gene>
    <name evidence="2" type="ORF">AVDCRST_MAG79-1724</name>
</gene>
<organism evidence="2">
    <name type="scientific">uncultured Thermoleophilia bacterium</name>
    <dbReference type="NCBI Taxonomy" id="1497501"/>
    <lineage>
        <taxon>Bacteria</taxon>
        <taxon>Bacillati</taxon>
        <taxon>Actinomycetota</taxon>
        <taxon>Thermoleophilia</taxon>
        <taxon>environmental samples</taxon>
    </lineage>
</organism>
<dbReference type="EMBL" id="CADCWC010000259">
    <property type="protein sequence ID" value="CAA9539499.1"/>
    <property type="molecule type" value="Genomic_DNA"/>
</dbReference>
<dbReference type="AlphaFoldDB" id="A0A6J4U394"/>
<keyword evidence="1" id="KW-0472">Membrane</keyword>
<reference evidence="2" key="1">
    <citation type="submission" date="2020-02" db="EMBL/GenBank/DDBJ databases">
        <authorList>
            <person name="Meier V. D."/>
        </authorList>
    </citation>
    <scope>NUCLEOTIDE SEQUENCE</scope>
    <source>
        <strain evidence="2">AVDCRST_MAG79</strain>
    </source>
</reference>
<sequence length="115" mass="11955">MTDVVSRYDRRSFMAYFASVGLGGTLLPGVLWAGVHRGAEITPAAIASAEEIAGLTFTAEERAAMVSDLKSQATQVAELHKVALDNAVAPAIVFDPIPPGAAAPAPAGPRRPMVR</sequence>
<accession>A0A6J4U394</accession>
<keyword evidence="1" id="KW-0812">Transmembrane</keyword>
<keyword evidence="1" id="KW-1133">Transmembrane helix</keyword>